<dbReference type="GO" id="GO:0016020">
    <property type="term" value="C:membrane"/>
    <property type="evidence" value="ECO:0007669"/>
    <property type="project" value="TreeGrafter"/>
</dbReference>
<evidence type="ECO:0000313" key="4">
    <source>
        <dbReference type="Proteomes" id="UP000281904"/>
    </source>
</evidence>
<feature type="transmembrane region" description="Helical" evidence="1">
    <location>
        <begin position="230"/>
        <end position="246"/>
    </location>
</feature>
<dbReference type="EMBL" id="LR134493">
    <property type="protein sequence ID" value="VEI62214.1"/>
    <property type="molecule type" value="Genomic_DNA"/>
</dbReference>
<feature type="transmembrane region" description="Helical" evidence="1">
    <location>
        <begin position="202"/>
        <end position="218"/>
    </location>
</feature>
<protein>
    <submittedName>
        <fullName evidence="3">Uncharacterized protein conserved in bacteria</fullName>
    </submittedName>
</protein>
<feature type="transmembrane region" description="Helical" evidence="1">
    <location>
        <begin position="290"/>
        <end position="311"/>
    </location>
</feature>
<dbReference type="PANTHER" id="PTHR23028:SF131">
    <property type="entry name" value="BLR2367 PROTEIN"/>
    <property type="match status" value="1"/>
</dbReference>
<dbReference type="GO" id="GO:0000271">
    <property type="term" value="P:polysaccharide biosynthetic process"/>
    <property type="evidence" value="ECO:0007669"/>
    <property type="project" value="TreeGrafter"/>
</dbReference>
<keyword evidence="1" id="KW-0472">Membrane</keyword>
<feature type="transmembrane region" description="Helical" evidence="1">
    <location>
        <begin position="173"/>
        <end position="190"/>
    </location>
</feature>
<sequence length="334" mass="37278">MIISLQYLRAIACLLVIILHITKKMFLNGDISSYMYMGASGVDLFFVISGFIIIYISDKNTKALSFIKNRVIRIYPTYLILLLPYLAIFILYPELVNSHSSQTPSIFKSVSLLPFPVNGGLVNIVSWTLTFEFYFYFVFAIALFLKRDLFWTSSVAILLLLAVGQLFNIPFLRSAIVIEFIMGMAIYKFLFKPERMPGKPLSLLLVALGAGLLCAFPGHEIDGTGFDRVLLWGAPAAIVFIGAIALERQLRKMNFLVLLGNSSYTAYLTHILSINAVYVVTNNMLQLPPAVTISGAVILSLIVGIVSHKMIELPTINFFKKRKGQLKKGTQPQS</sequence>
<evidence type="ECO:0000313" key="3">
    <source>
        <dbReference type="EMBL" id="VEI62214.1"/>
    </source>
</evidence>
<dbReference type="InterPro" id="IPR002656">
    <property type="entry name" value="Acyl_transf_3_dom"/>
</dbReference>
<gene>
    <name evidence="3" type="ORF">NCTC10036_00989</name>
</gene>
<reference evidence="3 4" key="1">
    <citation type="submission" date="2018-12" db="EMBL/GenBank/DDBJ databases">
        <authorList>
            <consortium name="Pathogen Informatics"/>
        </authorList>
    </citation>
    <scope>NUCLEOTIDE SEQUENCE [LARGE SCALE GENOMIC DNA]</scope>
    <source>
        <strain evidence="3 4">NCTC10036</strain>
    </source>
</reference>
<evidence type="ECO:0000259" key="2">
    <source>
        <dbReference type="Pfam" id="PF01757"/>
    </source>
</evidence>
<keyword evidence="1" id="KW-0812">Transmembrane</keyword>
<feature type="transmembrane region" description="Helical" evidence="1">
    <location>
        <begin position="149"/>
        <end position="167"/>
    </location>
</feature>
<organism evidence="3 4">
    <name type="scientific">Serratia rubidaea</name>
    <name type="common">Serratia marinorubra</name>
    <dbReference type="NCBI Taxonomy" id="61652"/>
    <lineage>
        <taxon>Bacteria</taxon>
        <taxon>Pseudomonadati</taxon>
        <taxon>Pseudomonadota</taxon>
        <taxon>Gammaproteobacteria</taxon>
        <taxon>Enterobacterales</taxon>
        <taxon>Yersiniaceae</taxon>
        <taxon>Serratia</taxon>
    </lineage>
</organism>
<evidence type="ECO:0000256" key="1">
    <source>
        <dbReference type="SAM" id="Phobius"/>
    </source>
</evidence>
<feature type="transmembrane region" description="Helical" evidence="1">
    <location>
        <begin position="33"/>
        <end position="56"/>
    </location>
</feature>
<dbReference type="Proteomes" id="UP000281904">
    <property type="component" value="Chromosome"/>
</dbReference>
<accession>A0A448S3P7</accession>
<dbReference type="InterPro" id="IPR050879">
    <property type="entry name" value="Acyltransferase_3"/>
</dbReference>
<proteinExistence type="predicted"/>
<feature type="transmembrane region" description="Helical" evidence="1">
    <location>
        <begin position="255"/>
        <end position="278"/>
    </location>
</feature>
<name>A0A448S3P7_SERRU</name>
<keyword evidence="1" id="KW-1133">Transmembrane helix</keyword>
<dbReference type="Pfam" id="PF01757">
    <property type="entry name" value="Acyl_transf_3"/>
    <property type="match status" value="1"/>
</dbReference>
<feature type="transmembrane region" description="Helical" evidence="1">
    <location>
        <begin position="7"/>
        <end position="27"/>
    </location>
</feature>
<dbReference type="PANTHER" id="PTHR23028">
    <property type="entry name" value="ACETYLTRANSFERASE"/>
    <property type="match status" value="1"/>
</dbReference>
<feature type="domain" description="Acyltransferase 3" evidence="2">
    <location>
        <begin position="3"/>
        <end position="306"/>
    </location>
</feature>
<feature type="transmembrane region" description="Helical" evidence="1">
    <location>
        <begin position="77"/>
        <end position="95"/>
    </location>
</feature>
<dbReference type="GO" id="GO:0016747">
    <property type="term" value="F:acyltransferase activity, transferring groups other than amino-acyl groups"/>
    <property type="evidence" value="ECO:0007669"/>
    <property type="project" value="InterPro"/>
</dbReference>
<dbReference type="AlphaFoldDB" id="A0A448S3P7"/>
<feature type="transmembrane region" description="Helical" evidence="1">
    <location>
        <begin position="115"/>
        <end position="137"/>
    </location>
</feature>